<evidence type="ECO:0008006" key="3">
    <source>
        <dbReference type="Google" id="ProtNLM"/>
    </source>
</evidence>
<dbReference type="InterPro" id="IPR021373">
    <property type="entry name" value="DUF2993"/>
</dbReference>
<name>A0ABQ4G5X9_9ACTN</name>
<dbReference type="RefSeq" id="WP_204059609.1">
    <property type="nucleotide sequence ID" value="NZ_BAAAGP010000017.1"/>
</dbReference>
<organism evidence="1 2">
    <name type="scientific">Microbispora corallina</name>
    <dbReference type="NCBI Taxonomy" id="83302"/>
    <lineage>
        <taxon>Bacteria</taxon>
        <taxon>Bacillati</taxon>
        <taxon>Actinomycetota</taxon>
        <taxon>Actinomycetes</taxon>
        <taxon>Streptosporangiales</taxon>
        <taxon>Streptosporangiaceae</taxon>
        <taxon>Microbispora</taxon>
    </lineage>
</organism>
<dbReference type="Pfam" id="PF11209">
    <property type="entry name" value="LmeA"/>
    <property type="match status" value="1"/>
</dbReference>
<sequence length="226" mass="23809">MRKLVVSLIVLAVLLVVVDRVAVVGVQREIARQVEAKYDLDTPPSVQVKGFPFLTQAVSGHYQEIAVGIGGLTREGVKLSSVDATLNGVNAPLTDLLQNASTARITADRVTGTVVISRETLSARAPRGIKVSGNGGDTLTVAGNITVLGRQVPVTADMKIDVAQGEVRLTPVNVKLAGAIPVPNPERFISFAVPVKNLPLNLKITKVKTTPQGLEVEGTATDVPLR</sequence>
<protein>
    <recommendedName>
        <fullName evidence="3">DUF2993 domain-containing protein</fullName>
    </recommendedName>
</protein>
<evidence type="ECO:0000313" key="1">
    <source>
        <dbReference type="EMBL" id="GIH42393.1"/>
    </source>
</evidence>
<evidence type="ECO:0000313" key="2">
    <source>
        <dbReference type="Proteomes" id="UP000603904"/>
    </source>
</evidence>
<proteinExistence type="predicted"/>
<comment type="caution">
    <text evidence="1">The sequence shown here is derived from an EMBL/GenBank/DDBJ whole genome shotgun (WGS) entry which is preliminary data.</text>
</comment>
<reference evidence="1 2" key="1">
    <citation type="submission" date="2021-01" db="EMBL/GenBank/DDBJ databases">
        <title>Whole genome shotgun sequence of Microbispora corallina NBRC 16416.</title>
        <authorList>
            <person name="Komaki H."/>
            <person name="Tamura T."/>
        </authorList>
    </citation>
    <scope>NUCLEOTIDE SEQUENCE [LARGE SCALE GENOMIC DNA]</scope>
    <source>
        <strain evidence="1 2">NBRC 16416</strain>
    </source>
</reference>
<dbReference type="EMBL" id="BOOC01000030">
    <property type="protein sequence ID" value="GIH42393.1"/>
    <property type="molecule type" value="Genomic_DNA"/>
</dbReference>
<gene>
    <name evidence="1" type="ORF">Mco01_53930</name>
</gene>
<keyword evidence="2" id="KW-1185">Reference proteome</keyword>
<dbReference type="Proteomes" id="UP000603904">
    <property type="component" value="Unassembled WGS sequence"/>
</dbReference>
<accession>A0ABQ4G5X9</accession>